<dbReference type="InterPro" id="IPR032675">
    <property type="entry name" value="LRR_dom_sf"/>
</dbReference>
<protein>
    <submittedName>
        <fullName evidence="2">Uncharacterized protein</fullName>
    </submittedName>
</protein>
<feature type="coiled-coil region" evidence="1">
    <location>
        <begin position="101"/>
        <end position="142"/>
    </location>
</feature>
<evidence type="ECO:0000313" key="2">
    <source>
        <dbReference type="EMBL" id="KAF0384356.1"/>
    </source>
</evidence>
<accession>A0A8H3X1T2</accession>
<sequence>MVNAQEYIESNFPKHTDRILAIGKNLEGYLDLSEYPNLVEVRLGNNRLLTSLSLGPSPRPHLTAIGFGGSGITEFSFLANLPNLHLLVLINNTQEHQAKVVRDINRAYQCKDQEIEKIKQQITQLQQQIQSLQTELKACENNNREQNSPPNLSSERNK</sequence>
<keyword evidence="1" id="KW-0175">Coiled coil</keyword>
<comment type="caution">
    <text evidence="2">The sequence shown here is derived from an EMBL/GenBank/DDBJ whole genome shotgun (WGS) entry which is preliminary data.</text>
</comment>
<evidence type="ECO:0000256" key="1">
    <source>
        <dbReference type="SAM" id="Coils"/>
    </source>
</evidence>
<name>A0A8H3X1T2_GIGMA</name>
<evidence type="ECO:0000313" key="3">
    <source>
        <dbReference type="Proteomes" id="UP000439903"/>
    </source>
</evidence>
<dbReference type="SUPFAM" id="SSF52058">
    <property type="entry name" value="L domain-like"/>
    <property type="match status" value="1"/>
</dbReference>
<gene>
    <name evidence="2" type="ORF">F8M41_011639</name>
</gene>
<keyword evidence="3" id="KW-1185">Reference proteome</keyword>
<dbReference type="Proteomes" id="UP000439903">
    <property type="component" value="Unassembled WGS sequence"/>
</dbReference>
<dbReference type="Gene3D" id="3.80.10.10">
    <property type="entry name" value="Ribonuclease Inhibitor"/>
    <property type="match status" value="1"/>
</dbReference>
<proteinExistence type="predicted"/>
<dbReference type="AlphaFoldDB" id="A0A8H3X1T2"/>
<reference evidence="2 3" key="1">
    <citation type="journal article" date="2019" name="Environ. Microbiol.">
        <title>At the nexus of three kingdoms: the genome of the mycorrhizal fungus Gigaspora margarita provides insights into plant, endobacterial and fungal interactions.</title>
        <authorList>
            <person name="Venice F."/>
            <person name="Ghignone S."/>
            <person name="Salvioli di Fossalunga A."/>
            <person name="Amselem J."/>
            <person name="Novero M."/>
            <person name="Xianan X."/>
            <person name="Sedzielewska Toro K."/>
            <person name="Morin E."/>
            <person name="Lipzen A."/>
            <person name="Grigoriev I.V."/>
            <person name="Henrissat B."/>
            <person name="Martin F.M."/>
            <person name="Bonfante P."/>
        </authorList>
    </citation>
    <scope>NUCLEOTIDE SEQUENCE [LARGE SCALE GENOMIC DNA]</scope>
    <source>
        <strain evidence="2 3">BEG34</strain>
    </source>
</reference>
<dbReference type="OrthoDB" id="2395564at2759"/>
<dbReference type="EMBL" id="WTPW01002385">
    <property type="protein sequence ID" value="KAF0384356.1"/>
    <property type="molecule type" value="Genomic_DNA"/>
</dbReference>
<organism evidence="2 3">
    <name type="scientific">Gigaspora margarita</name>
    <dbReference type="NCBI Taxonomy" id="4874"/>
    <lineage>
        <taxon>Eukaryota</taxon>
        <taxon>Fungi</taxon>
        <taxon>Fungi incertae sedis</taxon>
        <taxon>Mucoromycota</taxon>
        <taxon>Glomeromycotina</taxon>
        <taxon>Glomeromycetes</taxon>
        <taxon>Diversisporales</taxon>
        <taxon>Gigasporaceae</taxon>
        <taxon>Gigaspora</taxon>
    </lineage>
</organism>